<name>A0A1R4GTM8_9MICC</name>
<evidence type="ECO:0000313" key="3">
    <source>
        <dbReference type="EMBL" id="SJM71403.1"/>
    </source>
</evidence>
<keyword evidence="2" id="KW-0812">Transmembrane</keyword>
<feature type="transmembrane region" description="Helical" evidence="2">
    <location>
        <begin position="121"/>
        <end position="142"/>
    </location>
</feature>
<proteinExistence type="predicted"/>
<evidence type="ECO:0000256" key="1">
    <source>
        <dbReference type="SAM" id="MobiDB-lite"/>
    </source>
</evidence>
<dbReference type="RefSeq" id="WP_087000405.1">
    <property type="nucleotide sequence ID" value="NZ_FUHW01000044.1"/>
</dbReference>
<keyword evidence="2" id="KW-0472">Membrane</keyword>
<sequence length="151" mass="15109">MNPADEFPTPSPGAPATSIPGDGKAAEGLPETGEGLLDSFPEALAAGDVDAGEAIWPRGSALGFRVVLYAALSIGVVAGLSLIAAWGIQAVLTGSYLRGGGEYFGSGIEASAARELLSLPVGGFISVLLLCLIGMCVGVWGIQRGKAAHSV</sequence>
<organism evidence="3 4">
    <name type="scientific">Arthrobacter rhombi</name>
    <dbReference type="NCBI Taxonomy" id="71253"/>
    <lineage>
        <taxon>Bacteria</taxon>
        <taxon>Bacillati</taxon>
        <taxon>Actinomycetota</taxon>
        <taxon>Actinomycetes</taxon>
        <taxon>Micrococcales</taxon>
        <taxon>Micrococcaceae</taxon>
        <taxon>Arthrobacter</taxon>
    </lineage>
</organism>
<gene>
    <name evidence="3" type="ORF">FM101_13310</name>
</gene>
<reference evidence="3 4" key="1">
    <citation type="submission" date="2017-02" db="EMBL/GenBank/DDBJ databases">
        <authorList>
            <person name="Peterson S.W."/>
        </authorList>
    </citation>
    <scope>NUCLEOTIDE SEQUENCE [LARGE SCALE GENOMIC DNA]</scope>
    <source>
        <strain evidence="3 4">B Ar 00.02</strain>
    </source>
</reference>
<evidence type="ECO:0000256" key="2">
    <source>
        <dbReference type="SAM" id="Phobius"/>
    </source>
</evidence>
<evidence type="ECO:0000313" key="4">
    <source>
        <dbReference type="Proteomes" id="UP000195913"/>
    </source>
</evidence>
<feature type="transmembrane region" description="Helical" evidence="2">
    <location>
        <begin position="66"/>
        <end position="88"/>
    </location>
</feature>
<keyword evidence="4" id="KW-1185">Reference proteome</keyword>
<dbReference type="Proteomes" id="UP000195913">
    <property type="component" value="Unassembled WGS sequence"/>
</dbReference>
<keyword evidence="2" id="KW-1133">Transmembrane helix</keyword>
<protein>
    <submittedName>
        <fullName evidence="3">Uncharacterized protein</fullName>
    </submittedName>
</protein>
<dbReference type="AlphaFoldDB" id="A0A1R4GTM8"/>
<accession>A0A1R4GTM8</accession>
<feature type="region of interest" description="Disordered" evidence="1">
    <location>
        <begin position="1"/>
        <end position="31"/>
    </location>
</feature>
<dbReference type="EMBL" id="FUHW01000044">
    <property type="protein sequence ID" value="SJM71403.1"/>
    <property type="molecule type" value="Genomic_DNA"/>
</dbReference>